<keyword evidence="4 7" id="KW-0472">Membrane</keyword>
<dbReference type="Proteomes" id="UP000324767">
    <property type="component" value="Unassembled WGS sequence"/>
</dbReference>
<dbReference type="Pfam" id="PF20684">
    <property type="entry name" value="Fung_rhodopsin"/>
    <property type="match status" value="1"/>
</dbReference>
<evidence type="ECO:0000313" key="9">
    <source>
        <dbReference type="EMBL" id="KAA6416348.1"/>
    </source>
</evidence>
<reference evidence="9 12" key="3">
    <citation type="submission" date="2019-09" db="EMBL/GenBank/DDBJ databases">
        <title>The hologenome of the rock-dwelling lichen Lasallia pustulata.</title>
        <authorList>
            <person name="Greshake Tzovaras B."/>
            <person name="Segers F."/>
            <person name="Bicker A."/>
            <person name="Dal Grande F."/>
            <person name="Otte J."/>
            <person name="Hankeln T."/>
            <person name="Schmitt I."/>
            <person name="Ebersberger I."/>
        </authorList>
    </citation>
    <scope>NUCLEOTIDE SEQUENCE [LARGE SCALE GENOMIC DNA]</scope>
    <source>
        <strain evidence="9">A1-1</strain>
    </source>
</reference>
<evidence type="ECO:0000259" key="8">
    <source>
        <dbReference type="Pfam" id="PF20684"/>
    </source>
</evidence>
<dbReference type="OrthoDB" id="5283415at2759"/>
<feature type="transmembrane region" description="Helical" evidence="7">
    <location>
        <begin position="159"/>
        <end position="186"/>
    </location>
</feature>
<feature type="domain" description="Rhodopsin" evidence="8">
    <location>
        <begin position="57"/>
        <end position="305"/>
    </location>
</feature>
<keyword evidence="3 7" id="KW-1133">Transmembrane helix</keyword>
<keyword evidence="2 7" id="KW-0812">Transmembrane</keyword>
<feature type="transmembrane region" description="Helical" evidence="7">
    <location>
        <begin position="73"/>
        <end position="94"/>
    </location>
</feature>
<sequence>MGWPISPTDSAAITAALAKPNYIPAGVTQAFLEENRDLAPVQTIIFVGVVVTITLLLRCYARGVLRKDFKLDDWLAVTTMLPYTAFITLSIILIRLGSGRHIQYIQYILPNPTINGTEVLDFVAHILYTCALLLCRLSGLAFYWRFADRTPWMQRSIKSAWVFFCGVFLCQLMFLIFHCLPVTGYWPYAWQVEESARYTCLAWGTVYVTNSGLSLVCDVLLFSIPATLIVRLQKRSMMKKLRLSLLLLPGTFVIAISIVRIDLVIRGQYDPDQSWVYSPFLAVENSEVGSTLFALSVPALKPLFNDLFSKYSPRSPTDMDYTRESNTPRSSDRVWRPHSAEGSAAGSAASIEMKGYHDYARVV</sequence>
<dbReference type="PANTHER" id="PTHR33048:SF47">
    <property type="entry name" value="INTEGRAL MEMBRANE PROTEIN-RELATED"/>
    <property type="match status" value="1"/>
</dbReference>
<organism evidence="10 11">
    <name type="scientific">Lasallia pustulata</name>
    <dbReference type="NCBI Taxonomy" id="136370"/>
    <lineage>
        <taxon>Eukaryota</taxon>
        <taxon>Fungi</taxon>
        <taxon>Dikarya</taxon>
        <taxon>Ascomycota</taxon>
        <taxon>Pezizomycotina</taxon>
        <taxon>Lecanoromycetes</taxon>
        <taxon>OSLEUM clade</taxon>
        <taxon>Umbilicariomycetidae</taxon>
        <taxon>Umbilicariales</taxon>
        <taxon>Umbilicariaceae</taxon>
        <taxon>Lasallia</taxon>
    </lineage>
</organism>
<comment type="subcellular location">
    <subcellularLocation>
        <location evidence="1">Membrane</location>
        <topology evidence="1">Multi-pass membrane protein</topology>
    </subcellularLocation>
</comment>
<dbReference type="Proteomes" id="UP000192927">
    <property type="component" value="Unassembled WGS sequence"/>
</dbReference>
<dbReference type="EMBL" id="VXIT01000001">
    <property type="protein sequence ID" value="KAA6416348.1"/>
    <property type="molecule type" value="Genomic_DNA"/>
</dbReference>
<evidence type="ECO:0000256" key="4">
    <source>
        <dbReference type="ARBA" id="ARBA00023136"/>
    </source>
</evidence>
<evidence type="ECO:0000313" key="11">
    <source>
        <dbReference type="Proteomes" id="UP000192927"/>
    </source>
</evidence>
<feature type="transmembrane region" description="Helical" evidence="7">
    <location>
        <begin position="206"/>
        <end position="229"/>
    </location>
</feature>
<evidence type="ECO:0000256" key="1">
    <source>
        <dbReference type="ARBA" id="ARBA00004141"/>
    </source>
</evidence>
<dbReference type="EMBL" id="FWEW01002319">
    <property type="protein sequence ID" value="SLM38212.1"/>
    <property type="molecule type" value="Genomic_DNA"/>
</dbReference>
<protein>
    <recommendedName>
        <fullName evidence="8">Rhodopsin domain-containing protein</fullName>
    </recommendedName>
</protein>
<feature type="transmembrane region" description="Helical" evidence="7">
    <location>
        <begin position="241"/>
        <end position="261"/>
    </location>
</feature>
<feature type="transmembrane region" description="Helical" evidence="7">
    <location>
        <begin position="126"/>
        <end position="147"/>
    </location>
</feature>
<name>A0A1W5D5H0_9LECA</name>
<evidence type="ECO:0000256" key="2">
    <source>
        <dbReference type="ARBA" id="ARBA00022692"/>
    </source>
</evidence>
<evidence type="ECO:0000256" key="3">
    <source>
        <dbReference type="ARBA" id="ARBA00022989"/>
    </source>
</evidence>
<gene>
    <name evidence="9" type="ORF">FRX48_01068</name>
</gene>
<feature type="compositionally biased region" description="Basic and acidic residues" evidence="6">
    <location>
        <begin position="330"/>
        <end position="339"/>
    </location>
</feature>
<dbReference type="InterPro" id="IPR052337">
    <property type="entry name" value="SAT4-like"/>
</dbReference>
<evidence type="ECO:0000313" key="10">
    <source>
        <dbReference type="EMBL" id="SLM38212.1"/>
    </source>
</evidence>
<keyword evidence="11" id="KW-1185">Reference proteome</keyword>
<dbReference type="AlphaFoldDB" id="A0A1W5D5H0"/>
<dbReference type="PANTHER" id="PTHR33048">
    <property type="entry name" value="PTH11-LIKE INTEGRAL MEMBRANE PROTEIN (AFU_ORTHOLOGUE AFUA_5G11245)"/>
    <property type="match status" value="1"/>
</dbReference>
<feature type="transmembrane region" description="Helical" evidence="7">
    <location>
        <begin position="41"/>
        <end position="61"/>
    </location>
</feature>
<reference evidence="10" key="2">
    <citation type="submission" date="2017-03" db="EMBL/GenBank/DDBJ databases">
        <authorList>
            <person name="Afonso C.L."/>
            <person name="Miller P.J."/>
            <person name="Scott M.A."/>
            <person name="Spackman E."/>
            <person name="Goraichik I."/>
            <person name="Dimitrov K.M."/>
            <person name="Suarez D.L."/>
            <person name="Swayne D.E."/>
        </authorList>
    </citation>
    <scope>NUCLEOTIDE SEQUENCE [LARGE SCALE GENOMIC DNA]</scope>
</reference>
<dbReference type="GO" id="GO:0016020">
    <property type="term" value="C:membrane"/>
    <property type="evidence" value="ECO:0007669"/>
    <property type="project" value="UniProtKB-SubCell"/>
</dbReference>
<evidence type="ECO:0000256" key="6">
    <source>
        <dbReference type="SAM" id="MobiDB-lite"/>
    </source>
</evidence>
<proteinExistence type="inferred from homology"/>
<evidence type="ECO:0000313" key="12">
    <source>
        <dbReference type="Proteomes" id="UP000324767"/>
    </source>
</evidence>
<evidence type="ECO:0000256" key="5">
    <source>
        <dbReference type="ARBA" id="ARBA00038359"/>
    </source>
</evidence>
<accession>A0A1W5D5H0</accession>
<reference evidence="11" key="1">
    <citation type="submission" date="2017-03" db="EMBL/GenBank/DDBJ databases">
        <authorList>
            <person name="Sharma R."/>
            <person name="Thines M."/>
        </authorList>
    </citation>
    <scope>NUCLEOTIDE SEQUENCE [LARGE SCALE GENOMIC DNA]</scope>
</reference>
<feature type="region of interest" description="Disordered" evidence="6">
    <location>
        <begin position="318"/>
        <end position="341"/>
    </location>
</feature>
<comment type="similarity">
    <text evidence="5">Belongs to the SAT4 family.</text>
</comment>
<dbReference type="InterPro" id="IPR049326">
    <property type="entry name" value="Rhodopsin_dom_fungi"/>
</dbReference>
<evidence type="ECO:0000256" key="7">
    <source>
        <dbReference type="SAM" id="Phobius"/>
    </source>
</evidence>